<evidence type="ECO:0000313" key="1">
    <source>
        <dbReference type="EMBL" id="GAA6143974.1"/>
    </source>
</evidence>
<evidence type="ECO:0000313" key="2">
    <source>
        <dbReference type="Proteomes" id="UP001481413"/>
    </source>
</evidence>
<gene>
    <name evidence="1" type="ORF">NBRC116585_00910</name>
</gene>
<reference evidence="1 2" key="1">
    <citation type="submission" date="2024-04" db="EMBL/GenBank/DDBJ databases">
        <title>Draft genome sequence of Thalassolituus maritimus NBRC 116585.</title>
        <authorList>
            <person name="Miyakawa T."/>
            <person name="Kusuya Y."/>
            <person name="Miura T."/>
        </authorList>
    </citation>
    <scope>NUCLEOTIDE SEQUENCE [LARGE SCALE GENOMIC DNA]</scope>
    <source>
        <strain evidence="1 2">5NW40-0001</strain>
    </source>
</reference>
<proteinExistence type="predicted"/>
<accession>A0ABP9ZV06</accession>
<comment type="caution">
    <text evidence="1">The sequence shown here is derived from an EMBL/GenBank/DDBJ whole genome shotgun (WGS) entry which is preliminary data.</text>
</comment>
<sequence length="41" mass="4914">MTHQQDWINNNKEIKMSDYIEDLLDVGFDDYEDDCDDAVEM</sequence>
<dbReference type="EMBL" id="BAABWH010000001">
    <property type="protein sequence ID" value="GAA6143974.1"/>
    <property type="molecule type" value="Genomic_DNA"/>
</dbReference>
<organism evidence="1 2">
    <name type="scientific">Thalassolituus maritimus</name>
    <dbReference type="NCBI Taxonomy" id="484498"/>
    <lineage>
        <taxon>Bacteria</taxon>
        <taxon>Pseudomonadati</taxon>
        <taxon>Pseudomonadota</taxon>
        <taxon>Gammaproteobacteria</taxon>
        <taxon>Oceanospirillales</taxon>
        <taxon>Oceanospirillaceae</taxon>
        <taxon>Thalassolituus</taxon>
    </lineage>
</organism>
<name>A0ABP9ZV06_9GAMM</name>
<dbReference type="Proteomes" id="UP001481413">
    <property type="component" value="Unassembled WGS sequence"/>
</dbReference>
<keyword evidence="2" id="KW-1185">Reference proteome</keyword>
<protein>
    <submittedName>
        <fullName evidence="1">Uncharacterized protein</fullName>
    </submittedName>
</protein>
<dbReference type="RefSeq" id="WP_353292927.1">
    <property type="nucleotide sequence ID" value="NZ_BAABWH010000001.1"/>
</dbReference>